<keyword evidence="1" id="KW-0732">Signal</keyword>
<evidence type="ECO:0000313" key="3">
    <source>
        <dbReference type="Proteomes" id="UP001235269"/>
    </source>
</evidence>
<feature type="chain" id="PRO_5046116978" evidence="1">
    <location>
        <begin position="19"/>
        <end position="118"/>
    </location>
</feature>
<comment type="caution">
    <text evidence="2">The sequence shown here is derived from an EMBL/GenBank/DDBJ whole genome shotgun (WGS) entry which is preliminary data.</text>
</comment>
<dbReference type="RefSeq" id="WP_307157005.1">
    <property type="nucleotide sequence ID" value="NZ_JAUSWH010000002.1"/>
</dbReference>
<protein>
    <submittedName>
        <fullName evidence="2">Uncharacterized protein</fullName>
    </submittedName>
</protein>
<keyword evidence="3" id="KW-1185">Reference proteome</keyword>
<name>A0ABU0IAW3_9HYPH</name>
<dbReference type="EMBL" id="JAUSWH010000002">
    <property type="protein sequence ID" value="MDQ0454808.1"/>
    <property type="molecule type" value="Genomic_DNA"/>
</dbReference>
<organism evidence="2 3">
    <name type="scientific">Rhizobium paknamense</name>
    <dbReference type="NCBI Taxonomy" id="1206817"/>
    <lineage>
        <taxon>Bacteria</taxon>
        <taxon>Pseudomonadati</taxon>
        <taxon>Pseudomonadota</taxon>
        <taxon>Alphaproteobacteria</taxon>
        <taxon>Hyphomicrobiales</taxon>
        <taxon>Rhizobiaceae</taxon>
        <taxon>Rhizobium/Agrobacterium group</taxon>
        <taxon>Rhizobium</taxon>
    </lineage>
</organism>
<sequence>MGLAVGLASLAMVSTASAASTNAKAPAKASGSHRFLFVNKTDSAIVRLTFRSLDGTGGKVEVLNGHSVGKNKSRIVTVPNDGTCKYGVLGEMEQDSGYYDLMSKVDLCNLGQYTLTSR</sequence>
<dbReference type="Proteomes" id="UP001235269">
    <property type="component" value="Unassembled WGS sequence"/>
</dbReference>
<gene>
    <name evidence="2" type="ORF">QO005_001135</name>
</gene>
<feature type="signal peptide" evidence="1">
    <location>
        <begin position="1"/>
        <end position="18"/>
    </location>
</feature>
<proteinExistence type="predicted"/>
<reference evidence="2 3" key="1">
    <citation type="submission" date="2023-07" db="EMBL/GenBank/DDBJ databases">
        <title>Genomic Encyclopedia of Type Strains, Phase IV (KMG-IV): sequencing the most valuable type-strain genomes for metagenomic binning, comparative biology and taxonomic classification.</title>
        <authorList>
            <person name="Goeker M."/>
        </authorList>
    </citation>
    <scope>NUCLEOTIDE SEQUENCE [LARGE SCALE GENOMIC DNA]</scope>
    <source>
        <strain evidence="2 3">DSM 100301</strain>
    </source>
</reference>
<evidence type="ECO:0000313" key="2">
    <source>
        <dbReference type="EMBL" id="MDQ0454808.1"/>
    </source>
</evidence>
<accession>A0ABU0IAW3</accession>
<evidence type="ECO:0000256" key="1">
    <source>
        <dbReference type="SAM" id="SignalP"/>
    </source>
</evidence>